<organism evidence="2 3">
    <name type="scientific">Elysia marginata</name>
    <dbReference type="NCBI Taxonomy" id="1093978"/>
    <lineage>
        <taxon>Eukaryota</taxon>
        <taxon>Metazoa</taxon>
        <taxon>Spiralia</taxon>
        <taxon>Lophotrochozoa</taxon>
        <taxon>Mollusca</taxon>
        <taxon>Gastropoda</taxon>
        <taxon>Heterobranchia</taxon>
        <taxon>Euthyneura</taxon>
        <taxon>Panpulmonata</taxon>
        <taxon>Sacoglossa</taxon>
        <taxon>Placobranchoidea</taxon>
        <taxon>Plakobranchidae</taxon>
        <taxon>Elysia</taxon>
    </lineage>
</organism>
<protein>
    <submittedName>
        <fullName evidence="2">Uncharacterized protein</fullName>
    </submittedName>
</protein>
<keyword evidence="3" id="KW-1185">Reference proteome</keyword>
<name>A0AAV4EU34_9GAST</name>
<sequence length="131" mass="12932">MNTLRTAVSLAVVAILVYSTNASPCTDTCSGQCGFAQQACDLTGLLGNLCQTQATICNTACGAVCNCIDTCGAQCGGQLAECRGDGSNPVALVTCGFSFTGCNALCNTQCGFTTVAGIVDTIGGSIAGPAP</sequence>
<keyword evidence="1" id="KW-0732">Signal</keyword>
<feature type="chain" id="PRO_5043763904" evidence="1">
    <location>
        <begin position="23"/>
        <end position="131"/>
    </location>
</feature>
<evidence type="ECO:0000313" key="2">
    <source>
        <dbReference type="EMBL" id="GFR63905.1"/>
    </source>
</evidence>
<comment type="caution">
    <text evidence="2">The sequence shown here is derived from an EMBL/GenBank/DDBJ whole genome shotgun (WGS) entry which is preliminary data.</text>
</comment>
<accession>A0AAV4EU34</accession>
<feature type="signal peptide" evidence="1">
    <location>
        <begin position="1"/>
        <end position="22"/>
    </location>
</feature>
<evidence type="ECO:0000313" key="3">
    <source>
        <dbReference type="Proteomes" id="UP000762676"/>
    </source>
</evidence>
<gene>
    <name evidence="2" type="ORF">ElyMa_000166400</name>
</gene>
<proteinExistence type="predicted"/>
<dbReference type="AlphaFoldDB" id="A0AAV4EU34"/>
<reference evidence="2 3" key="1">
    <citation type="journal article" date="2021" name="Elife">
        <title>Chloroplast acquisition without the gene transfer in kleptoplastic sea slugs, Plakobranchus ocellatus.</title>
        <authorList>
            <person name="Maeda T."/>
            <person name="Takahashi S."/>
            <person name="Yoshida T."/>
            <person name="Shimamura S."/>
            <person name="Takaki Y."/>
            <person name="Nagai Y."/>
            <person name="Toyoda A."/>
            <person name="Suzuki Y."/>
            <person name="Arimoto A."/>
            <person name="Ishii H."/>
            <person name="Satoh N."/>
            <person name="Nishiyama T."/>
            <person name="Hasebe M."/>
            <person name="Maruyama T."/>
            <person name="Minagawa J."/>
            <person name="Obokata J."/>
            <person name="Shigenobu S."/>
        </authorList>
    </citation>
    <scope>NUCLEOTIDE SEQUENCE [LARGE SCALE GENOMIC DNA]</scope>
</reference>
<dbReference type="EMBL" id="BMAT01000318">
    <property type="protein sequence ID" value="GFR63905.1"/>
    <property type="molecule type" value="Genomic_DNA"/>
</dbReference>
<dbReference type="Proteomes" id="UP000762676">
    <property type="component" value="Unassembled WGS sequence"/>
</dbReference>
<evidence type="ECO:0000256" key="1">
    <source>
        <dbReference type="SAM" id="SignalP"/>
    </source>
</evidence>